<dbReference type="AlphaFoldDB" id="A0AAQ3SJ35"/>
<dbReference type="Proteomes" id="UP001341281">
    <property type="component" value="Chromosome 01"/>
</dbReference>
<evidence type="ECO:0008006" key="3">
    <source>
        <dbReference type="Google" id="ProtNLM"/>
    </source>
</evidence>
<evidence type="ECO:0000313" key="2">
    <source>
        <dbReference type="Proteomes" id="UP001341281"/>
    </source>
</evidence>
<sequence>MGFPRESSNLSGVVVFFLFFFFVFLLPTTRGAASALAIHGESLPPPVLPNAAALFSPQPLALFALFSPRSRDAAERSRANPCRSGPGREVTRLDPRRLRWMLCHSIGFEMGDQETEVEVLTRSLNDAEPISGGIPYAIGEGGFGVVYLGDLQNGTGFCKEAFSIKRHFSYTEFFLSAKGRS</sequence>
<accession>A0AAQ3SJ35</accession>
<proteinExistence type="predicted"/>
<gene>
    <name evidence="1" type="ORF">U9M48_001565</name>
</gene>
<evidence type="ECO:0000313" key="1">
    <source>
        <dbReference type="EMBL" id="WVZ50298.1"/>
    </source>
</evidence>
<name>A0AAQ3SJ35_PASNO</name>
<dbReference type="EMBL" id="CP144745">
    <property type="protein sequence ID" value="WVZ50298.1"/>
    <property type="molecule type" value="Genomic_DNA"/>
</dbReference>
<keyword evidence="2" id="KW-1185">Reference proteome</keyword>
<organism evidence="1 2">
    <name type="scientific">Paspalum notatum var. saurae</name>
    <dbReference type="NCBI Taxonomy" id="547442"/>
    <lineage>
        <taxon>Eukaryota</taxon>
        <taxon>Viridiplantae</taxon>
        <taxon>Streptophyta</taxon>
        <taxon>Embryophyta</taxon>
        <taxon>Tracheophyta</taxon>
        <taxon>Spermatophyta</taxon>
        <taxon>Magnoliopsida</taxon>
        <taxon>Liliopsida</taxon>
        <taxon>Poales</taxon>
        <taxon>Poaceae</taxon>
        <taxon>PACMAD clade</taxon>
        <taxon>Panicoideae</taxon>
        <taxon>Andropogonodae</taxon>
        <taxon>Paspaleae</taxon>
        <taxon>Paspalinae</taxon>
        <taxon>Paspalum</taxon>
    </lineage>
</organism>
<protein>
    <recommendedName>
        <fullName evidence="3">Protein kinase domain-containing protein</fullName>
    </recommendedName>
</protein>
<reference evidence="1 2" key="1">
    <citation type="submission" date="2024-02" db="EMBL/GenBank/DDBJ databases">
        <title>High-quality chromosome-scale genome assembly of Pensacola bahiagrass (Paspalum notatum Flugge var. saurae).</title>
        <authorList>
            <person name="Vega J.M."/>
            <person name="Podio M."/>
            <person name="Orjuela J."/>
            <person name="Siena L.A."/>
            <person name="Pessino S.C."/>
            <person name="Combes M.C."/>
            <person name="Mariac C."/>
            <person name="Albertini E."/>
            <person name="Pupilli F."/>
            <person name="Ortiz J.P.A."/>
            <person name="Leblanc O."/>
        </authorList>
    </citation>
    <scope>NUCLEOTIDE SEQUENCE [LARGE SCALE GENOMIC DNA]</scope>
    <source>
        <strain evidence="1">R1</strain>
        <tissue evidence="1">Leaf</tissue>
    </source>
</reference>